<keyword evidence="2" id="KW-0966">Cell projection</keyword>
<dbReference type="InterPro" id="IPR022258">
    <property type="entry name" value="Flagellar_operon_YvyF"/>
</dbReference>
<name>A0ABW4YMW9_9BACL</name>
<evidence type="ECO:0000313" key="2">
    <source>
        <dbReference type="EMBL" id="MFD2117000.1"/>
    </source>
</evidence>
<keyword evidence="2" id="KW-0969">Cilium</keyword>
<evidence type="ECO:0000313" key="3">
    <source>
        <dbReference type="Proteomes" id="UP001597362"/>
    </source>
</evidence>
<proteinExistence type="predicted"/>
<protein>
    <submittedName>
        <fullName evidence="2">TIGR03826 family flagellar region protein</fullName>
    </submittedName>
</protein>
<keyword evidence="2" id="KW-0282">Flagellum</keyword>
<keyword evidence="1" id="KW-0175">Coiled coil</keyword>
<dbReference type="EMBL" id="JBHUHO010000033">
    <property type="protein sequence ID" value="MFD2117000.1"/>
    <property type="molecule type" value="Genomic_DNA"/>
</dbReference>
<gene>
    <name evidence="2" type="ORF">ACFSJH_14820</name>
</gene>
<feature type="coiled-coil region" evidence="1">
    <location>
        <begin position="102"/>
        <end position="129"/>
    </location>
</feature>
<comment type="caution">
    <text evidence="2">The sequence shown here is derived from an EMBL/GenBank/DDBJ whole genome shotgun (WGS) entry which is preliminary data.</text>
</comment>
<accession>A0ABW4YMW9</accession>
<dbReference type="Proteomes" id="UP001597362">
    <property type="component" value="Unassembled WGS sequence"/>
</dbReference>
<keyword evidence="3" id="KW-1185">Reference proteome</keyword>
<dbReference type="NCBIfam" id="TIGR03826">
    <property type="entry name" value="YvyF"/>
    <property type="match status" value="1"/>
</dbReference>
<evidence type="ECO:0000256" key="1">
    <source>
        <dbReference type="SAM" id="Coils"/>
    </source>
</evidence>
<reference evidence="3" key="1">
    <citation type="journal article" date="2019" name="Int. J. Syst. Evol. Microbiol.">
        <title>The Global Catalogue of Microorganisms (GCM) 10K type strain sequencing project: providing services to taxonomists for standard genome sequencing and annotation.</title>
        <authorList>
            <consortium name="The Broad Institute Genomics Platform"/>
            <consortium name="The Broad Institute Genome Sequencing Center for Infectious Disease"/>
            <person name="Wu L."/>
            <person name="Ma J."/>
        </authorList>
    </citation>
    <scope>NUCLEOTIDE SEQUENCE [LARGE SCALE GENOMIC DNA]</scope>
    <source>
        <strain evidence="3">GH52</strain>
    </source>
</reference>
<organism evidence="2 3">
    <name type="scientific">Paenibacillus yanchengensis</name>
    <dbReference type="NCBI Taxonomy" id="2035833"/>
    <lineage>
        <taxon>Bacteria</taxon>
        <taxon>Bacillati</taxon>
        <taxon>Bacillota</taxon>
        <taxon>Bacilli</taxon>
        <taxon>Bacillales</taxon>
        <taxon>Paenibacillaceae</taxon>
        <taxon>Paenibacillus</taxon>
    </lineage>
</organism>
<sequence>MTLDNCPRCGKLFAKNFRDVCPHCIREIDQEYERCAEYLRKNKGAFIVELSEETGVTIKQISKFVREGRISIADAPNMTYPCDSCGTMIRNSHLCDACRTRLVKDTNELRRTEDREKKLEQELLDKKKQIYKGLDSYKNRD</sequence>
<dbReference type="RefSeq" id="WP_377773723.1">
    <property type="nucleotide sequence ID" value="NZ_JBHUHO010000033.1"/>
</dbReference>